<protein>
    <submittedName>
        <fullName evidence="8">RagB/SusD family nutrient uptake outer membrane protein</fullName>
    </submittedName>
</protein>
<dbReference type="Gene3D" id="1.25.40.390">
    <property type="match status" value="1"/>
</dbReference>
<accession>A0A7D4UPK3</accession>
<keyword evidence="5" id="KW-0998">Cell outer membrane</keyword>
<proteinExistence type="inferred from homology"/>
<dbReference type="InterPro" id="IPR011990">
    <property type="entry name" value="TPR-like_helical_dom_sf"/>
</dbReference>
<sequence length="485" mass="53789">MKKILKYIMLSMVITAPYACKKELGALPQNAKVAENTILDQGTSQIALNGAYYNFANATQIKTGWQSHELYPSEMTGYIVYGLGGNIGIYINDLSGENTNASGYWLQCYKALNAVDNVIKGVNALDDNKFTGTRKKEIIAEAHFLRAYAHFKLLNFYGEWYKPDSKFGVLLRDESSTLTTIAKARNTVKETYDFIISDLDDAIANAPATNQVYYATKWAAMALKMRVLMCRGTAADYTQVITLGNTIIQTGPYTLEAKQEDIFHTKGLASKEIILGIQPQALQTTDNYSKSRQYYPGASALYAASSTLKDLYANDPRLTWMVGTKTTFTDLYAPGTAWFMKYILQGGVASTVSESDYAFRLTEVYLLQAEAIVRSGGSLANARTLVHTIQACAGITATTNNTNYLAVEAALTTDAMNLEIYKETARSMVAEDGQEWNALLRLPFATVKSIRSTITSTNQFIYPVPKDEFQYNPLFGDQNPGYIKY</sequence>
<name>A0A7D4UPK3_9SPHI</name>
<dbReference type="EMBL" id="CP054139">
    <property type="protein sequence ID" value="QKJ30660.1"/>
    <property type="molecule type" value="Genomic_DNA"/>
</dbReference>
<dbReference type="KEGG" id="mmab:HQ865_13150"/>
<reference evidence="8 9" key="1">
    <citation type="submission" date="2020-05" db="EMBL/GenBank/DDBJ databases">
        <title>Mucilaginibacter mali sp. nov.</title>
        <authorList>
            <person name="Kim H.S."/>
            <person name="Lee K.C."/>
            <person name="Suh M.K."/>
            <person name="Kim J.-S."/>
            <person name="Han K.-I."/>
            <person name="Eom M.K."/>
            <person name="Shin Y.K."/>
            <person name="Lee J.-S."/>
        </authorList>
    </citation>
    <scope>NUCLEOTIDE SEQUENCE [LARGE SCALE GENOMIC DNA]</scope>
    <source>
        <strain evidence="8 9">G2-14</strain>
    </source>
</reference>
<feature type="domain" description="RagB/SusD" evidence="6">
    <location>
        <begin position="312"/>
        <end position="433"/>
    </location>
</feature>
<evidence type="ECO:0000256" key="1">
    <source>
        <dbReference type="ARBA" id="ARBA00004442"/>
    </source>
</evidence>
<dbReference type="RefSeq" id="WP_173415333.1">
    <property type="nucleotide sequence ID" value="NZ_CP054139.1"/>
</dbReference>
<dbReference type="Pfam" id="PF07980">
    <property type="entry name" value="SusD_RagB"/>
    <property type="match status" value="1"/>
</dbReference>
<dbReference type="InterPro" id="IPR012944">
    <property type="entry name" value="SusD_RagB_dom"/>
</dbReference>
<keyword evidence="3" id="KW-0732">Signal</keyword>
<evidence type="ECO:0000313" key="8">
    <source>
        <dbReference type="EMBL" id="QKJ30660.1"/>
    </source>
</evidence>
<comment type="subcellular location">
    <subcellularLocation>
        <location evidence="1">Cell outer membrane</location>
    </subcellularLocation>
</comment>
<dbReference type="Proteomes" id="UP000505355">
    <property type="component" value="Chromosome"/>
</dbReference>
<evidence type="ECO:0000259" key="7">
    <source>
        <dbReference type="Pfam" id="PF14322"/>
    </source>
</evidence>
<evidence type="ECO:0000256" key="3">
    <source>
        <dbReference type="ARBA" id="ARBA00022729"/>
    </source>
</evidence>
<dbReference type="GO" id="GO:0009279">
    <property type="term" value="C:cell outer membrane"/>
    <property type="evidence" value="ECO:0007669"/>
    <property type="project" value="UniProtKB-SubCell"/>
</dbReference>
<dbReference type="InterPro" id="IPR033985">
    <property type="entry name" value="SusD-like_N"/>
</dbReference>
<feature type="domain" description="SusD-like N-terminal" evidence="7">
    <location>
        <begin position="94"/>
        <end position="227"/>
    </location>
</feature>
<organism evidence="8 9">
    <name type="scientific">Mucilaginibacter mali</name>
    <dbReference type="NCBI Taxonomy" id="2740462"/>
    <lineage>
        <taxon>Bacteria</taxon>
        <taxon>Pseudomonadati</taxon>
        <taxon>Bacteroidota</taxon>
        <taxon>Sphingobacteriia</taxon>
        <taxon>Sphingobacteriales</taxon>
        <taxon>Sphingobacteriaceae</taxon>
        <taxon>Mucilaginibacter</taxon>
    </lineage>
</organism>
<gene>
    <name evidence="8" type="ORF">HQ865_13150</name>
</gene>
<dbReference type="Pfam" id="PF14322">
    <property type="entry name" value="SusD-like_3"/>
    <property type="match status" value="1"/>
</dbReference>
<keyword evidence="4" id="KW-0472">Membrane</keyword>
<evidence type="ECO:0000259" key="6">
    <source>
        <dbReference type="Pfam" id="PF07980"/>
    </source>
</evidence>
<evidence type="ECO:0000256" key="5">
    <source>
        <dbReference type="ARBA" id="ARBA00023237"/>
    </source>
</evidence>
<dbReference type="SUPFAM" id="SSF48452">
    <property type="entry name" value="TPR-like"/>
    <property type="match status" value="1"/>
</dbReference>
<comment type="similarity">
    <text evidence="2">Belongs to the SusD family.</text>
</comment>
<dbReference type="AlphaFoldDB" id="A0A7D4UPK3"/>
<evidence type="ECO:0000256" key="2">
    <source>
        <dbReference type="ARBA" id="ARBA00006275"/>
    </source>
</evidence>
<evidence type="ECO:0000313" key="9">
    <source>
        <dbReference type="Proteomes" id="UP000505355"/>
    </source>
</evidence>
<keyword evidence="9" id="KW-1185">Reference proteome</keyword>
<evidence type="ECO:0000256" key="4">
    <source>
        <dbReference type="ARBA" id="ARBA00023136"/>
    </source>
</evidence>